<dbReference type="Pfam" id="PF22936">
    <property type="entry name" value="Pol_BBD"/>
    <property type="match status" value="1"/>
</dbReference>
<feature type="compositionally biased region" description="Low complexity" evidence="1">
    <location>
        <begin position="209"/>
        <end position="258"/>
    </location>
</feature>
<evidence type="ECO:0000256" key="1">
    <source>
        <dbReference type="SAM" id="MobiDB-lite"/>
    </source>
</evidence>
<dbReference type="STRING" id="35608.A0A2U1QMQ1"/>
<feature type="domain" description="Retrovirus-related Pol polyprotein from transposon TNT 1-94-like beta-barrel" evidence="2">
    <location>
        <begin position="63"/>
        <end position="138"/>
    </location>
</feature>
<evidence type="ECO:0000259" key="2">
    <source>
        <dbReference type="Pfam" id="PF22936"/>
    </source>
</evidence>
<dbReference type="Proteomes" id="UP000245207">
    <property type="component" value="Unassembled WGS sequence"/>
</dbReference>
<evidence type="ECO:0000313" key="4">
    <source>
        <dbReference type="Proteomes" id="UP000245207"/>
    </source>
</evidence>
<comment type="caution">
    <text evidence="3">The sequence shown here is derived from an EMBL/GenBank/DDBJ whole genome shotgun (WGS) entry which is preliminary data.</text>
</comment>
<evidence type="ECO:0000313" key="3">
    <source>
        <dbReference type="EMBL" id="PWA99268.1"/>
    </source>
</evidence>
<accession>A0A2U1QMQ1</accession>
<dbReference type="AlphaFoldDB" id="A0A2U1QMQ1"/>
<dbReference type="OrthoDB" id="1706811at2759"/>
<feature type="region of interest" description="Disordered" evidence="1">
    <location>
        <begin position="200"/>
        <end position="258"/>
    </location>
</feature>
<name>A0A2U1QMQ1_ARTAN</name>
<organism evidence="3 4">
    <name type="scientific">Artemisia annua</name>
    <name type="common">Sweet wormwood</name>
    <dbReference type="NCBI Taxonomy" id="35608"/>
    <lineage>
        <taxon>Eukaryota</taxon>
        <taxon>Viridiplantae</taxon>
        <taxon>Streptophyta</taxon>
        <taxon>Embryophyta</taxon>
        <taxon>Tracheophyta</taxon>
        <taxon>Spermatophyta</taxon>
        <taxon>Magnoliopsida</taxon>
        <taxon>eudicotyledons</taxon>
        <taxon>Gunneridae</taxon>
        <taxon>Pentapetalae</taxon>
        <taxon>asterids</taxon>
        <taxon>campanulids</taxon>
        <taxon>Asterales</taxon>
        <taxon>Asteraceae</taxon>
        <taxon>Asteroideae</taxon>
        <taxon>Anthemideae</taxon>
        <taxon>Artemisiinae</taxon>
        <taxon>Artemisia</taxon>
    </lineage>
</organism>
<gene>
    <name evidence="3" type="ORF">CTI12_AA010300</name>
</gene>
<proteinExistence type="predicted"/>
<keyword evidence="4" id="KW-1185">Reference proteome</keyword>
<dbReference type="InterPro" id="IPR054722">
    <property type="entry name" value="PolX-like_BBD"/>
</dbReference>
<reference evidence="3 4" key="1">
    <citation type="journal article" date="2018" name="Mol. Plant">
        <title>The genome of Artemisia annua provides insight into the evolution of Asteraceae family and artemisinin biosynthesis.</title>
        <authorList>
            <person name="Shen Q."/>
            <person name="Zhang L."/>
            <person name="Liao Z."/>
            <person name="Wang S."/>
            <person name="Yan T."/>
            <person name="Shi P."/>
            <person name="Liu M."/>
            <person name="Fu X."/>
            <person name="Pan Q."/>
            <person name="Wang Y."/>
            <person name="Lv Z."/>
            <person name="Lu X."/>
            <person name="Zhang F."/>
            <person name="Jiang W."/>
            <person name="Ma Y."/>
            <person name="Chen M."/>
            <person name="Hao X."/>
            <person name="Li L."/>
            <person name="Tang Y."/>
            <person name="Lv G."/>
            <person name="Zhou Y."/>
            <person name="Sun X."/>
            <person name="Brodelius P.E."/>
            <person name="Rose J.K.C."/>
            <person name="Tang K."/>
        </authorList>
    </citation>
    <scope>NUCLEOTIDE SEQUENCE [LARGE SCALE GENOMIC DNA]</scope>
    <source>
        <strain evidence="4">cv. Huhao1</strain>
        <tissue evidence="3">Leaf</tissue>
    </source>
</reference>
<sequence>MDTCKNVLKSDTLLFERFQKFVDMYEQFQIFLDTVEQLKNFLAIDPHAMSTSSNKGFASFSKWILDSGATHHMSYLLSQFISLNLNSSKSIVAANGDSMPLAGVGSVDTPSVALSDVYYIPSLTMNLASISKICDSGCDVKFSVSDCSIYDRKTQEVVGTGHRQGDLYVLDQFRDIHATASSSVDLYSFWLNQPIPIVSPITPEPPSEPTTSETPPVYTPSETVTTTETPSVTVSEATPTVTQPPSTTTQSSSEPTVVLPANVRPTRNLPEFDAVEEVKMADIAKKFPYSLGACSYRF</sequence>
<dbReference type="EMBL" id="PKPP01000027">
    <property type="protein sequence ID" value="PWA99268.1"/>
    <property type="molecule type" value="Genomic_DNA"/>
</dbReference>
<protein>
    <recommendedName>
        <fullName evidence="2">Retrovirus-related Pol polyprotein from transposon TNT 1-94-like beta-barrel domain-containing protein</fullName>
    </recommendedName>
</protein>